<dbReference type="AlphaFoldDB" id="A0AAE4Y7F2"/>
<dbReference type="RefSeq" id="WP_168774078.1">
    <property type="nucleotide sequence ID" value="NZ_JAABNR010000005.1"/>
</dbReference>
<protein>
    <submittedName>
        <fullName evidence="1">Uncharacterized protein</fullName>
    </submittedName>
</protein>
<evidence type="ECO:0000313" key="2">
    <source>
        <dbReference type="Proteomes" id="UP001193501"/>
    </source>
</evidence>
<dbReference type="EMBL" id="JAABNR010000005">
    <property type="protein sequence ID" value="NBZ87267.1"/>
    <property type="molecule type" value="Genomic_DNA"/>
</dbReference>
<proteinExistence type="predicted"/>
<organism evidence="1 2">
    <name type="scientific">Stagnihabitans tardus</name>
    <dbReference type="NCBI Taxonomy" id="2699202"/>
    <lineage>
        <taxon>Bacteria</taxon>
        <taxon>Pseudomonadati</taxon>
        <taxon>Pseudomonadota</taxon>
        <taxon>Alphaproteobacteria</taxon>
        <taxon>Rhodobacterales</taxon>
        <taxon>Paracoccaceae</taxon>
        <taxon>Stagnihabitans</taxon>
    </lineage>
</organism>
<name>A0AAE4Y7F2_9RHOB</name>
<accession>A0AAE4Y7F2</accession>
<gene>
    <name evidence="1" type="ORF">GV832_06700</name>
</gene>
<dbReference type="Proteomes" id="UP001193501">
    <property type="component" value="Unassembled WGS sequence"/>
</dbReference>
<sequence>MSRFVIDLGDVPLSKEATAALNADLQKVALSHIAGLQLDKPWVVKFPRDWLGFILRKDFEAIIEGQRALEKGLLQTTGRM</sequence>
<reference evidence="1" key="1">
    <citation type="submission" date="2020-01" db="EMBL/GenBank/DDBJ databases">
        <authorList>
            <person name="Chen W.-M."/>
        </authorList>
    </citation>
    <scope>NUCLEOTIDE SEQUENCE</scope>
    <source>
        <strain evidence="1">CYK-10</strain>
    </source>
</reference>
<keyword evidence="2" id="KW-1185">Reference proteome</keyword>
<comment type="caution">
    <text evidence="1">The sequence shown here is derived from an EMBL/GenBank/DDBJ whole genome shotgun (WGS) entry which is preliminary data.</text>
</comment>
<evidence type="ECO:0000313" key="1">
    <source>
        <dbReference type="EMBL" id="NBZ87267.1"/>
    </source>
</evidence>